<evidence type="ECO:0000259" key="8">
    <source>
        <dbReference type="Pfam" id="PF02687"/>
    </source>
</evidence>
<reference evidence="10" key="1">
    <citation type="journal article" date="2007" name="Curr. Opin. Struct. Biol.">
        <title>Structure and mechanism of ABC transporter proteins.</title>
        <authorList>
            <person name="Hollenstein K."/>
            <person name="Dawson R.J."/>
            <person name="Locher K.P."/>
        </authorList>
    </citation>
    <scope>NUCLEOTIDE SEQUENCE</scope>
</reference>
<dbReference type="GO" id="GO:0022857">
    <property type="term" value="F:transmembrane transporter activity"/>
    <property type="evidence" value="ECO:0007669"/>
    <property type="project" value="TreeGrafter"/>
</dbReference>
<evidence type="ECO:0000256" key="5">
    <source>
        <dbReference type="ARBA" id="ARBA00023136"/>
    </source>
</evidence>
<name>A0A8B6X6Y3_9BURK</name>
<keyword evidence="4 7" id="KW-1133">Transmembrane helix</keyword>
<feature type="domain" description="ABC3 transporter permease C-terminal" evidence="8">
    <location>
        <begin position="361"/>
        <end position="488"/>
    </location>
</feature>
<feature type="transmembrane region" description="Helical" evidence="7">
    <location>
        <begin position="406"/>
        <end position="429"/>
    </location>
</feature>
<reference evidence="10" key="3">
    <citation type="journal article" date="2014" name="J. Gen. Physiol.">
        <title>Structural diversity of ABC transporters.</title>
        <authorList>
            <person name="ter Beek J."/>
            <person name="Guskov A."/>
            <person name="Slotboom D.J."/>
        </authorList>
    </citation>
    <scope>NUCLEOTIDE SEQUENCE</scope>
</reference>
<sequence>MNTLQLAWRNLLRNRRRSALTLSAIAVGAAAIVIFGGYVAATIKAVRTETIRNAGHLTIAARGWLDFGRADAGRFALRDADAIVAKLRADPQLGPMINIVTPVLHVQGVAGNFAAGTSSNFIASGWRPDDRAAMLEWDDSGLDMPPMGSALRADRPDSGTIGHGLAQLLGLCEALEVRDCQRLPPRDDADAPAMADDLSALVARNAAESAQAGAAAIAPAVAGTPGTGAAGAASGAATAARPAPPVIDDIGIELLAAGTGGAPNVVRMRVERVERQAMRELDMMQVSLPLGLAQRLVFGPDAHGASAVVVQLHCTADLEAARERIAALLADRAQPVEIHDFGTINPQYGQIVGMFGSMFGFVAVIMGIVTLFSVSNAVNMAIGERIGEIGTLRAIGLRRVSIRRMFVLEGALIGLIGAGGGTLLATLLAEYGINHAGLTWTPPGRGQAVPIGVDAFGSPELLALAVGLLALLACVSSWWPARRASRLEIVEALRHA</sequence>
<dbReference type="GO" id="GO:0005886">
    <property type="term" value="C:plasma membrane"/>
    <property type="evidence" value="ECO:0007669"/>
    <property type="project" value="UniProtKB-SubCell"/>
</dbReference>
<dbReference type="PANTHER" id="PTHR30572">
    <property type="entry name" value="MEMBRANE COMPONENT OF TRANSPORTER-RELATED"/>
    <property type="match status" value="1"/>
</dbReference>
<reference evidence="10" key="5">
    <citation type="submission" date="2025-08" db="UniProtKB">
        <authorList>
            <consortium name="RefSeq"/>
        </authorList>
    </citation>
    <scope>IDENTIFICATION</scope>
</reference>
<dbReference type="InterPro" id="IPR050250">
    <property type="entry name" value="Macrolide_Exporter_MacB"/>
</dbReference>
<evidence type="ECO:0000256" key="3">
    <source>
        <dbReference type="ARBA" id="ARBA00022692"/>
    </source>
</evidence>
<comment type="subcellular location">
    <subcellularLocation>
        <location evidence="1">Cell membrane</location>
        <topology evidence="1">Multi-pass membrane protein</topology>
    </subcellularLocation>
</comment>
<accession>A0A8B6X6Y3</accession>
<dbReference type="AlphaFoldDB" id="A0A8B6X6Y3"/>
<evidence type="ECO:0000256" key="1">
    <source>
        <dbReference type="ARBA" id="ARBA00004651"/>
    </source>
</evidence>
<reference evidence="10" key="2">
    <citation type="journal article" date="2008" name="Microbiol. Mol. Biol. Rev.">
        <title>Structure, function, and evolution of bacterial ATP-binding cassette systems.</title>
        <authorList>
            <person name="Davidson A.L."/>
            <person name="Dassa E."/>
            <person name="Orelle C."/>
            <person name="Chen J."/>
        </authorList>
    </citation>
    <scope>NUCLEOTIDE SEQUENCE</scope>
</reference>
<feature type="transmembrane region" description="Helical" evidence="7">
    <location>
        <begin position="20"/>
        <end position="41"/>
    </location>
</feature>
<dbReference type="RefSeq" id="WP_028312401.1">
    <property type="nucleotide sequence ID" value="NZ_AXWS01000019.1"/>
</dbReference>
<dbReference type="OrthoDB" id="9770036at2"/>
<comment type="similarity">
    <text evidence="6">Belongs to the ABC-4 integral membrane protein family.</text>
</comment>
<keyword evidence="3 7" id="KW-0812">Transmembrane</keyword>
<evidence type="ECO:0000256" key="4">
    <source>
        <dbReference type="ARBA" id="ARBA00022989"/>
    </source>
</evidence>
<protein>
    <submittedName>
        <fullName evidence="10">ABC transporter permease</fullName>
    </submittedName>
</protein>
<keyword evidence="5 7" id="KW-0472">Membrane</keyword>
<dbReference type="Pfam" id="PF02687">
    <property type="entry name" value="FtsX"/>
    <property type="match status" value="1"/>
</dbReference>
<evidence type="ECO:0000313" key="9">
    <source>
        <dbReference type="Proteomes" id="UP000675920"/>
    </source>
</evidence>
<proteinExistence type="inferred from homology"/>
<evidence type="ECO:0000256" key="6">
    <source>
        <dbReference type="ARBA" id="ARBA00038076"/>
    </source>
</evidence>
<organism evidence="9 10">
    <name type="scientific">Derxia gummosa DSM 723</name>
    <dbReference type="NCBI Taxonomy" id="1121388"/>
    <lineage>
        <taxon>Bacteria</taxon>
        <taxon>Pseudomonadati</taxon>
        <taxon>Pseudomonadota</taxon>
        <taxon>Betaproteobacteria</taxon>
        <taxon>Burkholderiales</taxon>
        <taxon>Alcaligenaceae</taxon>
        <taxon>Derxia</taxon>
    </lineage>
</organism>
<dbReference type="PANTHER" id="PTHR30572:SF4">
    <property type="entry name" value="ABC TRANSPORTER PERMEASE YTRF"/>
    <property type="match status" value="1"/>
</dbReference>
<dbReference type="Proteomes" id="UP000675920">
    <property type="component" value="Unplaced"/>
</dbReference>
<evidence type="ECO:0000256" key="7">
    <source>
        <dbReference type="SAM" id="Phobius"/>
    </source>
</evidence>
<evidence type="ECO:0000256" key="2">
    <source>
        <dbReference type="ARBA" id="ARBA00022475"/>
    </source>
</evidence>
<keyword evidence="9" id="KW-1185">Reference proteome</keyword>
<keyword evidence="2" id="KW-1003">Cell membrane</keyword>
<dbReference type="InterPro" id="IPR003838">
    <property type="entry name" value="ABC3_permease_C"/>
</dbReference>
<feature type="transmembrane region" description="Helical" evidence="7">
    <location>
        <begin position="351"/>
        <end position="372"/>
    </location>
</feature>
<feature type="transmembrane region" description="Helical" evidence="7">
    <location>
        <begin position="461"/>
        <end position="479"/>
    </location>
</feature>
<reference evidence="10" key="4">
    <citation type="journal article" date="2015" name="F1000Prime Rep">
        <title>Structure and mechanism of ABC transporters.</title>
        <authorList>
            <person name="Wilkens S."/>
        </authorList>
    </citation>
    <scope>NUCLEOTIDE SEQUENCE</scope>
</reference>
<evidence type="ECO:0000313" key="10">
    <source>
        <dbReference type="RefSeq" id="WP_028312401.1"/>
    </source>
</evidence>